<comment type="caution">
    <text evidence="2">The sequence shown here is derived from an EMBL/GenBank/DDBJ whole genome shotgun (WGS) entry which is preliminary data.</text>
</comment>
<protein>
    <submittedName>
        <fullName evidence="2">Uncharacterized protein</fullName>
    </submittedName>
</protein>
<feature type="region of interest" description="Disordered" evidence="1">
    <location>
        <begin position="86"/>
        <end position="112"/>
    </location>
</feature>
<proteinExistence type="predicted"/>
<reference evidence="2 3" key="1">
    <citation type="submission" date="2019-09" db="EMBL/GenBank/DDBJ databases">
        <title>The hologenome of the rock-dwelling lichen Lasallia pustulata.</title>
        <authorList>
            <person name="Greshake Tzovaras B."/>
            <person name="Segers F."/>
            <person name="Bicker A."/>
            <person name="Dal Grande F."/>
            <person name="Otte J."/>
            <person name="Hankeln T."/>
            <person name="Schmitt I."/>
            <person name="Ebersberger I."/>
        </authorList>
    </citation>
    <scope>NUCLEOTIDE SEQUENCE [LARGE SCALE GENOMIC DNA]</scope>
    <source>
        <strain evidence="2">A1-1</strain>
    </source>
</reference>
<dbReference type="AlphaFoldDB" id="A0A5M8PJR6"/>
<dbReference type="EMBL" id="VXIT01000012">
    <property type="protein sequence ID" value="KAA6408832.1"/>
    <property type="molecule type" value="Genomic_DNA"/>
</dbReference>
<evidence type="ECO:0000313" key="3">
    <source>
        <dbReference type="Proteomes" id="UP000324767"/>
    </source>
</evidence>
<gene>
    <name evidence="2" type="ORF">FRX48_07176</name>
</gene>
<dbReference type="Proteomes" id="UP000324767">
    <property type="component" value="Unassembled WGS sequence"/>
</dbReference>
<evidence type="ECO:0000313" key="2">
    <source>
        <dbReference type="EMBL" id="KAA6408832.1"/>
    </source>
</evidence>
<accession>A0A5M8PJR6</accession>
<sequence length="112" mass="11523">MDRTTALADKIRRGAWPIVHVGIDAPCATFSSTNSIASSPSLSLSVPPSLKPPPSFKVARPAQPFFPTTGGTIGLWGYSAEKMKPTGPCQKGSIRAQGTAAGQDGKEGIKGG</sequence>
<evidence type="ECO:0000256" key="1">
    <source>
        <dbReference type="SAM" id="MobiDB-lite"/>
    </source>
</evidence>
<name>A0A5M8PJR6_9LECA</name>
<organism evidence="2 3">
    <name type="scientific">Lasallia pustulata</name>
    <dbReference type="NCBI Taxonomy" id="136370"/>
    <lineage>
        <taxon>Eukaryota</taxon>
        <taxon>Fungi</taxon>
        <taxon>Dikarya</taxon>
        <taxon>Ascomycota</taxon>
        <taxon>Pezizomycotina</taxon>
        <taxon>Lecanoromycetes</taxon>
        <taxon>OSLEUM clade</taxon>
        <taxon>Umbilicariomycetidae</taxon>
        <taxon>Umbilicariales</taxon>
        <taxon>Umbilicariaceae</taxon>
        <taxon>Lasallia</taxon>
    </lineage>
</organism>